<dbReference type="PANTHER" id="PTHR14136">
    <property type="entry name" value="BTB_POZ DOMAIN-CONTAINING PROTEIN KCTD9"/>
    <property type="match status" value="1"/>
</dbReference>
<feature type="domain" description="DUF6329" evidence="1">
    <location>
        <begin position="63"/>
        <end position="97"/>
    </location>
</feature>
<dbReference type="Pfam" id="PF00805">
    <property type="entry name" value="Pentapeptide"/>
    <property type="match status" value="2"/>
</dbReference>
<dbReference type="Proteomes" id="UP000633365">
    <property type="component" value="Unassembled WGS sequence"/>
</dbReference>
<reference evidence="2" key="1">
    <citation type="submission" date="2021-01" db="EMBL/GenBank/DDBJ databases">
        <title>Genome public.</title>
        <authorList>
            <person name="Liu C."/>
            <person name="Sun Q."/>
        </authorList>
    </citation>
    <scope>NUCLEOTIDE SEQUENCE</scope>
    <source>
        <strain evidence="2">M6</strain>
    </source>
</reference>
<keyword evidence="3" id="KW-1185">Reference proteome</keyword>
<accession>A0A934WUJ8</accession>
<dbReference type="Gene3D" id="2.160.20.80">
    <property type="entry name" value="E3 ubiquitin-protein ligase SopA"/>
    <property type="match status" value="1"/>
</dbReference>
<dbReference type="InterPro" id="IPR051082">
    <property type="entry name" value="Pentapeptide-BTB/POZ_domain"/>
</dbReference>
<dbReference type="InterPro" id="IPR046292">
    <property type="entry name" value="DUF6329"/>
</dbReference>
<dbReference type="AlphaFoldDB" id="A0A934WUJ8"/>
<organism evidence="2 3">
    <name type="scientific">Ruminococcus difficilis</name>
    <dbReference type="NCBI Taxonomy" id="2763069"/>
    <lineage>
        <taxon>Bacteria</taxon>
        <taxon>Bacillati</taxon>
        <taxon>Bacillota</taxon>
        <taxon>Clostridia</taxon>
        <taxon>Eubacteriales</taxon>
        <taxon>Oscillospiraceae</taxon>
        <taxon>Ruminococcus</taxon>
    </lineage>
</organism>
<dbReference type="SUPFAM" id="SSF141571">
    <property type="entry name" value="Pentapeptide repeat-like"/>
    <property type="match status" value="1"/>
</dbReference>
<dbReference type="InterPro" id="IPR001646">
    <property type="entry name" value="5peptide_repeat"/>
</dbReference>
<evidence type="ECO:0000259" key="1">
    <source>
        <dbReference type="Pfam" id="PF19854"/>
    </source>
</evidence>
<comment type="caution">
    <text evidence="2">The sequence shown here is derived from an EMBL/GenBank/DDBJ whole genome shotgun (WGS) entry which is preliminary data.</text>
</comment>
<gene>
    <name evidence="2" type="ORF">JKK62_16335</name>
</gene>
<dbReference type="PANTHER" id="PTHR14136:SF17">
    <property type="entry name" value="BTB_POZ DOMAIN-CONTAINING PROTEIN KCTD9"/>
    <property type="match status" value="1"/>
</dbReference>
<proteinExistence type="predicted"/>
<sequence>MILNVHLIRKADDYALQRCEVAEVVEISHEDFNELKCNPLKDYSFITENKDKLEYENVSTVPCIMFIDGDGDDGILVDPQGYDYARYSAYISNARQLCRLGQYPSLDDYNRDMQSLVEHYVSEVLSEQKDGQAILSLSAVGDYYQSEYQGFLDHELFQNMMMERPEFETIEENCGDLFINVKARYLHNQMRELTQQEVDVMCAKHVLWLNDAGGERANFQNCYLNNLNIFGKDLSNSYCEGARFENCDMHSADFSNAEMESVRFNNCYMQDIFADRTNFIQADFIGCDISNSVVCDSILTSATMQNCDVDNTEITNCQLDSFKYPATDMNKAACVTGQTEEQTNSLNY</sequence>
<evidence type="ECO:0000313" key="3">
    <source>
        <dbReference type="Proteomes" id="UP000633365"/>
    </source>
</evidence>
<evidence type="ECO:0000313" key="2">
    <source>
        <dbReference type="EMBL" id="MBK6090192.1"/>
    </source>
</evidence>
<dbReference type="EMBL" id="JAEQMG010000187">
    <property type="protein sequence ID" value="MBK6090192.1"/>
    <property type="molecule type" value="Genomic_DNA"/>
</dbReference>
<protein>
    <submittedName>
        <fullName evidence="2">Pentapeptide repeat-containing protein</fullName>
    </submittedName>
</protein>
<dbReference type="RefSeq" id="WP_201428864.1">
    <property type="nucleotide sequence ID" value="NZ_JAEQMG010000187.1"/>
</dbReference>
<name>A0A934WUJ8_9FIRM</name>
<dbReference type="Pfam" id="PF19854">
    <property type="entry name" value="DUF6329"/>
    <property type="match status" value="1"/>
</dbReference>